<gene>
    <name evidence="2" type="ORF">CTEN210_08529</name>
</gene>
<proteinExistence type="predicted"/>
<dbReference type="InterPro" id="IPR029052">
    <property type="entry name" value="Metallo-depent_PP-like"/>
</dbReference>
<feature type="domain" description="Calcineurin-like phosphoesterase" evidence="1">
    <location>
        <begin position="55"/>
        <end position="209"/>
    </location>
</feature>
<evidence type="ECO:0000313" key="3">
    <source>
        <dbReference type="Proteomes" id="UP001054902"/>
    </source>
</evidence>
<evidence type="ECO:0000259" key="1">
    <source>
        <dbReference type="Pfam" id="PF00149"/>
    </source>
</evidence>
<dbReference type="PANTHER" id="PTHR36492">
    <property type="match status" value="1"/>
</dbReference>
<sequence>MWKVVAILFSLFTTQFSFAFFVHPIFQHKIAQTSRRYYNRSTLRLNECDISEVERIYCISDLHTDNVQNLQWLTESCNSPHAPKEKDCLLIAGDISHDYKILEKTLSIITESLSCHVIFVWGNHEAWCGKNMTSSLEKISSVKKICQKYPKVHTDFQLVGTDHSNPVVVVPIESWYDGSLSLPECEDLCDNFQNWPWVDFIRCHWPSETELMKDTEILPSRKRHENLGKIPIGLTEWFHYQNEKDLAKVRSQFEHSEGELGLITMTHFLPNQKTLPDWKVPSSSDFRRDEWLDHPVPDISAKFAKVAGSDLIDFQIRSIINKQEKDKDIKHLHVFGHSHRPKDFVHENIRYIHNPVGKPVEREMNMIPNDVDFQLIWDCRSGEVRGRTIFRYWEDYGGGKELLAKNMQRRKRKRMKR</sequence>
<dbReference type="PANTHER" id="PTHR36492:SF2">
    <property type="entry name" value="[ACYL-CARRIER-PROTEIN] PHOSPHODIESTERASE PPTH"/>
    <property type="match status" value="1"/>
</dbReference>
<reference evidence="2 3" key="1">
    <citation type="journal article" date="2021" name="Sci. Rep.">
        <title>The genome of the diatom Chaetoceros tenuissimus carries an ancient integrated fragment of an extant virus.</title>
        <authorList>
            <person name="Hongo Y."/>
            <person name="Kimura K."/>
            <person name="Takaki Y."/>
            <person name="Yoshida Y."/>
            <person name="Baba S."/>
            <person name="Kobayashi G."/>
            <person name="Nagasaki K."/>
            <person name="Hano T."/>
            <person name="Tomaru Y."/>
        </authorList>
    </citation>
    <scope>NUCLEOTIDE SEQUENCE [LARGE SCALE GENOMIC DNA]</scope>
    <source>
        <strain evidence="2 3">NIES-3715</strain>
    </source>
</reference>
<dbReference type="AlphaFoldDB" id="A0AAD3H6R2"/>
<dbReference type="Pfam" id="PF00149">
    <property type="entry name" value="Metallophos"/>
    <property type="match status" value="1"/>
</dbReference>
<dbReference type="SUPFAM" id="SSF56300">
    <property type="entry name" value="Metallo-dependent phosphatases"/>
    <property type="match status" value="1"/>
</dbReference>
<dbReference type="Gene3D" id="3.60.21.10">
    <property type="match status" value="1"/>
</dbReference>
<organism evidence="2 3">
    <name type="scientific">Chaetoceros tenuissimus</name>
    <dbReference type="NCBI Taxonomy" id="426638"/>
    <lineage>
        <taxon>Eukaryota</taxon>
        <taxon>Sar</taxon>
        <taxon>Stramenopiles</taxon>
        <taxon>Ochrophyta</taxon>
        <taxon>Bacillariophyta</taxon>
        <taxon>Coscinodiscophyceae</taxon>
        <taxon>Chaetocerotophycidae</taxon>
        <taxon>Chaetocerotales</taxon>
        <taxon>Chaetocerotaceae</taxon>
        <taxon>Chaetoceros</taxon>
    </lineage>
</organism>
<keyword evidence="3" id="KW-1185">Reference proteome</keyword>
<name>A0AAD3H6R2_9STRA</name>
<comment type="caution">
    <text evidence="2">The sequence shown here is derived from an EMBL/GenBank/DDBJ whole genome shotgun (WGS) entry which is preliminary data.</text>
</comment>
<accession>A0AAD3H6R2</accession>
<dbReference type="InterPro" id="IPR052963">
    <property type="entry name" value="Pantetheine_PDE"/>
</dbReference>
<dbReference type="InterPro" id="IPR004843">
    <property type="entry name" value="Calcineurin-like_PHP"/>
</dbReference>
<dbReference type="Proteomes" id="UP001054902">
    <property type="component" value="Unassembled WGS sequence"/>
</dbReference>
<dbReference type="GO" id="GO:0016787">
    <property type="term" value="F:hydrolase activity"/>
    <property type="evidence" value="ECO:0007669"/>
    <property type="project" value="InterPro"/>
</dbReference>
<dbReference type="EMBL" id="BLLK01000045">
    <property type="protein sequence ID" value="GFH52053.1"/>
    <property type="molecule type" value="Genomic_DNA"/>
</dbReference>
<protein>
    <recommendedName>
        <fullName evidence="1">Calcineurin-like phosphoesterase domain-containing protein</fullName>
    </recommendedName>
</protein>
<evidence type="ECO:0000313" key="2">
    <source>
        <dbReference type="EMBL" id="GFH52053.1"/>
    </source>
</evidence>